<dbReference type="EMBL" id="JAXCGZ010009461">
    <property type="protein sequence ID" value="KAK7077191.1"/>
    <property type="molecule type" value="Genomic_DNA"/>
</dbReference>
<sequence>MRERTREGSNTLCPSQYQTNIDKHYSQVHQRMPERKDPSRKSTKGIFGVVGSNTLCPSQSETNIDKHYSQLDVLVLATTYISHLTQLLQEDNARLAHDDNNNNTRGGESGKCMTREAGNSISSTYQEYGPKVAQQRGFLHPVKKWPMRARLYTDVGAANAIDLIAEPVTTSHHLHVKMNQGVQPSDHTQLHDNHQHGRFSNCCYQPVNQISPCKHQSHVVNANPLSGMVDPSVEDYERLSNYQHHHHNLNQYHGKASSARTHFQTGRFSEYNQAQRYRYSPQYYTPPANFTHCNAWEKEHGWALPYVIHNDLSSCPVQCNVTQHGVMGYGGSWTTAWNA</sequence>
<dbReference type="Proteomes" id="UP001381693">
    <property type="component" value="Unassembled WGS sequence"/>
</dbReference>
<gene>
    <name evidence="1" type="ORF">SK128_005545</name>
</gene>
<name>A0AAN8X3C1_HALRR</name>
<comment type="caution">
    <text evidence="1">The sequence shown here is derived from an EMBL/GenBank/DDBJ whole genome shotgun (WGS) entry which is preliminary data.</text>
</comment>
<reference evidence="1 2" key="1">
    <citation type="submission" date="2023-11" db="EMBL/GenBank/DDBJ databases">
        <title>Halocaridina rubra genome assembly.</title>
        <authorList>
            <person name="Smith C."/>
        </authorList>
    </citation>
    <scope>NUCLEOTIDE SEQUENCE [LARGE SCALE GENOMIC DNA]</scope>
    <source>
        <strain evidence="1">EP-1</strain>
        <tissue evidence="1">Whole</tissue>
    </source>
</reference>
<accession>A0AAN8X3C1</accession>
<organism evidence="1 2">
    <name type="scientific">Halocaridina rubra</name>
    <name type="common">Hawaiian red shrimp</name>
    <dbReference type="NCBI Taxonomy" id="373956"/>
    <lineage>
        <taxon>Eukaryota</taxon>
        <taxon>Metazoa</taxon>
        <taxon>Ecdysozoa</taxon>
        <taxon>Arthropoda</taxon>
        <taxon>Crustacea</taxon>
        <taxon>Multicrustacea</taxon>
        <taxon>Malacostraca</taxon>
        <taxon>Eumalacostraca</taxon>
        <taxon>Eucarida</taxon>
        <taxon>Decapoda</taxon>
        <taxon>Pleocyemata</taxon>
        <taxon>Caridea</taxon>
        <taxon>Atyoidea</taxon>
        <taxon>Atyidae</taxon>
        <taxon>Halocaridina</taxon>
    </lineage>
</organism>
<evidence type="ECO:0000313" key="1">
    <source>
        <dbReference type="EMBL" id="KAK7077191.1"/>
    </source>
</evidence>
<proteinExistence type="predicted"/>
<dbReference type="AlphaFoldDB" id="A0AAN8X3C1"/>
<protein>
    <submittedName>
        <fullName evidence="1">Uncharacterized protein</fullName>
    </submittedName>
</protein>
<keyword evidence="2" id="KW-1185">Reference proteome</keyword>
<evidence type="ECO:0000313" key="2">
    <source>
        <dbReference type="Proteomes" id="UP001381693"/>
    </source>
</evidence>